<dbReference type="RefSeq" id="WP_205186762.1">
    <property type="nucleotide sequence ID" value="NZ_JAFBFC010000003.1"/>
</dbReference>
<dbReference type="InterPro" id="IPR018672">
    <property type="entry name" value="DUF2140"/>
</dbReference>
<protein>
    <submittedName>
        <fullName evidence="2">Uncharacterized protein YpmS</fullName>
    </submittedName>
</protein>
<feature type="transmembrane region" description="Helical" evidence="1">
    <location>
        <begin position="7"/>
        <end position="30"/>
    </location>
</feature>
<organism evidence="2 3">
    <name type="scientific">Priestia iocasae</name>
    <dbReference type="NCBI Taxonomy" id="2291674"/>
    <lineage>
        <taxon>Bacteria</taxon>
        <taxon>Bacillati</taxon>
        <taxon>Bacillota</taxon>
        <taxon>Bacilli</taxon>
        <taxon>Bacillales</taxon>
        <taxon>Bacillaceae</taxon>
        <taxon>Priestia</taxon>
    </lineage>
</organism>
<keyword evidence="1" id="KW-1133">Transmembrane helix</keyword>
<sequence>MKKWKVLFIGLLSVNIVVALILVSIIFMPANDVNFNDSSKIEGNAELTLLAKKEDLNTLIDKYLKKEFNNQPLNYQVRLTDVVEVNGTIQAFGNDLDIQMSFEPVVQENGDILLEQQTLSVGKLQLPVRTVLRYVNNNFKLPKYVQIDPNNESVYVALQQLELKSDFRAKVQKFDLENDDIRVKLVSTQ</sequence>
<proteinExistence type="predicted"/>
<keyword evidence="1" id="KW-0472">Membrane</keyword>
<keyword evidence="3" id="KW-1185">Reference proteome</keyword>
<keyword evidence="1" id="KW-0812">Transmembrane</keyword>
<evidence type="ECO:0000256" key="1">
    <source>
        <dbReference type="SAM" id="Phobius"/>
    </source>
</evidence>
<evidence type="ECO:0000313" key="3">
    <source>
        <dbReference type="Proteomes" id="UP000809829"/>
    </source>
</evidence>
<dbReference type="EMBL" id="JAFBFC010000003">
    <property type="protein sequence ID" value="MBM7703196.1"/>
    <property type="molecule type" value="Genomic_DNA"/>
</dbReference>
<accession>A0ABS2QUP3</accession>
<evidence type="ECO:0000313" key="2">
    <source>
        <dbReference type="EMBL" id="MBM7703196.1"/>
    </source>
</evidence>
<dbReference type="Proteomes" id="UP000809829">
    <property type="component" value="Unassembled WGS sequence"/>
</dbReference>
<reference evidence="2 3" key="1">
    <citation type="submission" date="2021-01" db="EMBL/GenBank/DDBJ databases">
        <title>Genomic Encyclopedia of Type Strains, Phase IV (KMG-IV): sequencing the most valuable type-strain genomes for metagenomic binning, comparative biology and taxonomic classification.</title>
        <authorList>
            <person name="Goeker M."/>
        </authorList>
    </citation>
    <scope>NUCLEOTIDE SEQUENCE [LARGE SCALE GENOMIC DNA]</scope>
    <source>
        <strain evidence="2 3">DSM 104297</strain>
    </source>
</reference>
<gene>
    <name evidence="2" type="ORF">JOC83_002043</name>
</gene>
<dbReference type="Pfam" id="PF09911">
    <property type="entry name" value="DUF2140"/>
    <property type="match status" value="1"/>
</dbReference>
<name>A0ABS2QUP3_9BACI</name>
<comment type="caution">
    <text evidence="2">The sequence shown here is derived from an EMBL/GenBank/DDBJ whole genome shotgun (WGS) entry which is preliminary data.</text>
</comment>